<dbReference type="GO" id="GO:0043565">
    <property type="term" value="F:sequence-specific DNA binding"/>
    <property type="evidence" value="ECO:0007669"/>
    <property type="project" value="InterPro"/>
</dbReference>
<protein>
    <submittedName>
        <fullName evidence="5">Transcriptional regulator, AraC family</fullName>
    </submittedName>
</protein>
<feature type="domain" description="HTH araC/xylS-type" evidence="4">
    <location>
        <begin position="206"/>
        <end position="304"/>
    </location>
</feature>
<proteinExistence type="predicted"/>
<name>A0A2Z5GC13_9BACT</name>
<evidence type="ECO:0000313" key="6">
    <source>
        <dbReference type="Proteomes" id="UP000253606"/>
    </source>
</evidence>
<dbReference type="PANTHER" id="PTHR46796:SF6">
    <property type="entry name" value="ARAC SUBFAMILY"/>
    <property type="match status" value="1"/>
</dbReference>
<dbReference type="InterPro" id="IPR018060">
    <property type="entry name" value="HTH_AraC"/>
</dbReference>
<evidence type="ECO:0000256" key="1">
    <source>
        <dbReference type="ARBA" id="ARBA00023015"/>
    </source>
</evidence>
<keyword evidence="2" id="KW-0238">DNA-binding</keyword>
<dbReference type="PROSITE" id="PS01124">
    <property type="entry name" value="HTH_ARAC_FAMILY_2"/>
    <property type="match status" value="1"/>
</dbReference>
<evidence type="ECO:0000256" key="2">
    <source>
        <dbReference type="ARBA" id="ARBA00023125"/>
    </source>
</evidence>
<keyword evidence="1" id="KW-0805">Transcription regulation</keyword>
<sequence length="307" mass="32886">MEAVLISAFLDLRPRAGRGIPLYRDGLYVTHPGAGRNHDPTRNSVPTPLVDAPYGGSAAVVRFRHRGAVINLSASRTFRLVFQLSSSQVSREGVEADSSGHVVRAGTVITSFTERPERIRVFGVADTLHLLFSPELAATCGARPADASPLTYRELQASAAQALVASSVHGSDAQLKKAVVALAKSVAQGHKQTQRSAGGLAPQARRAMLDLLNRHFSDGISVPELADAARLSLHHFIKVCRQSEGLTPHALLMQKRIEWAIELLLDGRACVDEVAVLVGFASSSHFVSTFHRAVGVTPATLRSAARE</sequence>
<accession>A0A2Z5GC13</accession>
<dbReference type="InterPro" id="IPR050204">
    <property type="entry name" value="AraC_XylS_family_regulators"/>
</dbReference>
<dbReference type="SUPFAM" id="SSF46689">
    <property type="entry name" value="Homeodomain-like"/>
    <property type="match status" value="2"/>
</dbReference>
<keyword evidence="3" id="KW-0804">Transcription</keyword>
<evidence type="ECO:0000313" key="5">
    <source>
        <dbReference type="EMBL" id="AXC16327.1"/>
    </source>
</evidence>
<dbReference type="Proteomes" id="UP000253606">
    <property type="component" value="Plasmid pACPOL4"/>
</dbReference>
<organism evidence="5 6">
    <name type="scientific">Acidisarcina polymorpha</name>
    <dbReference type="NCBI Taxonomy" id="2211140"/>
    <lineage>
        <taxon>Bacteria</taxon>
        <taxon>Pseudomonadati</taxon>
        <taxon>Acidobacteriota</taxon>
        <taxon>Terriglobia</taxon>
        <taxon>Terriglobales</taxon>
        <taxon>Acidobacteriaceae</taxon>
        <taxon>Acidisarcina</taxon>
    </lineage>
</organism>
<dbReference type="Pfam" id="PF12833">
    <property type="entry name" value="HTH_18"/>
    <property type="match status" value="1"/>
</dbReference>
<gene>
    <name evidence="5" type="ORF">ACPOL_7135</name>
</gene>
<dbReference type="EMBL" id="CP030843">
    <property type="protein sequence ID" value="AXC16327.1"/>
    <property type="molecule type" value="Genomic_DNA"/>
</dbReference>
<dbReference type="SMART" id="SM00342">
    <property type="entry name" value="HTH_ARAC"/>
    <property type="match status" value="1"/>
</dbReference>
<dbReference type="PRINTS" id="PR00032">
    <property type="entry name" value="HTHARAC"/>
</dbReference>
<dbReference type="KEGG" id="abas:ACPOL_7135"/>
<evidence type="ECO:0000256" key="3">
    <source>
        <dbReference type="ARBA" id="ARBA00023163"/>
    </source>
</evidence>
<geneLocation type="plasmid" evidence="6">
    <name>pacpol4</name>
</geneLocation>
<keyword evidence="6" id="KW-1185">Reference proteome</keyword>
<dbReference type="InterPro" id="IPR009057">
    <property type="entry name" value="Homeodomain-like_sf"/>
</dbReference>
<dbReference type="Gene3D" id="1.10.10.60">
    <property type="entry name" value="Homeodomain-like"/>
    <property type="match status" value="1"/>
</dbReference>
<dbReference type="PANTHER" id="PTHR46796">
    <property type="entry name" value="HTH-TYPE TRANSCRIPTIONAL ACTIVATOR RHAS-RELATED"/>
    <property type="match status" value="1"/>
</dbReference>
<dbReference type="InterPro" id="IPR020449">
    <property type="entry name" value="Tscrpt_reg_AraC-type_HTH"/>
</dbReference>
<keyword evidence="5" id="KW-0614">Plasmid</keyword>
<dbReference type="GO" id="GO:0003700">
    <property type="term" value="F:DNA-binding transcription factor activity"/>
    <property type="evidence" value="ECO:0007669"/>
    <property type="project" value="InterPro"/>
</dbReference>
<evidence type="ECO:0000259" key="4">
    <source>
        <dbReference type="PROSITE" id="PS01124"/>
    </source>
</evidence>
<dbReference type="AlphaFoldDB" id="A0A2Z5GC13"/>
<reference evidence="5 6" key="1">
    <citation type="journal article" date="2018" name="Front. Microbiol.">
        <title>Hydrolytic Capabilities as a Key to Environmental Success: Chitinolytic and Cellulolytic Acidobacteria From Acidic Sub-arctic Soils and Boreal Peatlands.</title>
        <authorList>
            <person name="Belova S.E."/>
            <person name="Ravin N.V."/>
            <person name="Pankratov T.A."/>
            <person name="Rakitin A.L."/>
            <person name="Ivanova A.A."/>
            <person name="Beletsky A.V."/>
            <person name="Mardanov A.V."/>
            <person name="Sinninghe Damste J.S."/>
            <person name="Dedysh S.N."/>
        </authorList>
    </citation>
    <scope>NUCLEOTIDE SEQUENCE [LARGE SCALE GENOMIC DNA]</scope>
    <source>
        <strain evidence="5 6">SBC82</strain>
        <plasmid evidence="6">pacpol4</plasmid>
    </source>
</reference>